<feature type="compositionally biased region" description="Low complexity" evidence="4">
    <location>
        <begin position="396"/>
        <end position="414"/>
    </location>
</feature>
<feature type="compositionally biased region" description="Polar residues" evidence="4">
    <location>
        <begin position="237"/>
        <end position="246"/>
    </location>
</feature>
<dbReference type="InterPro" id="IPR001965">
    <property type="entry name" value="Znf_PHD"/>
</dbReference>
<dbReference type="Proteomes" id="UP000285326">
    <property type="component" value="Unassembled WGS sequence"/>
</dbReference>
<feature type="compositionally biased region" description="Polar residues" evidence="4">
    <location>
        <begin position="565"/>
        <end position="579"/>
    </location>
</feature>
<keyword evidence="1" id="KW-0479">Metal-binding</keyword>
<reference evidence="6 7" key="1">
    <citation type="journal article" date="2018" name="BMC Genomics">
        <title>Comparative genome analyses reveal sequence features reflecting distinct modes of host-adaptation between dicot and monocot powdery mildew.</title>
        <authorList>
            <person name="Wu Y."/>
            <person name="Ma X."/>
            <person name="Pan Z."/>
            <person name="Kale S.D."/>
            <person name="Song Y."/>
            <person name="King H."/>
            <person name="Zhang Q."/>
            <person name="Presley C."/>
            <person name="Deng X."/>
            <person name="Wei C.I."/>
            <person name="Xiao S."/>
        </authorList>
    </citation>
    <scope>NUCLEOTIDE SEQUENCE [LARGE SCALE GENOMIC DNA]</scope>
    <source>
        <strain evidence="6">UMSG1</strain>
    </source>
</reference>
<accession>A0A420IKF4</accession>
<evidence type="ECO:0000313" key="7">
    <source>
        <dbReference type="Proteomes" id="UP000285326"/>
    </source>
</evidence>
<dbReference type="PANTHER" id="PTHR47793">
    <property type="entry name" value="HISTONE DEACETYLASE COMPLEX SUBUNIT CTI6"/>
    <property type="match status" value="1"/>
</dbReference>
<dbReference type="Pfam" id="PF00628">
    <property type="entry name" value="PHD"/>
    <property type="match status" value="1"/>
</dbReference>
<feature type="compositionally biased region" description="Polar residues" evidence="4">
    <location>
        <begin position="384"/>
        <end position="395"/>
    </location>
</feature>
<dbReference type="AlphaFoldDB" id="A0A420IKF4"/>
<dbReference type="FunFam" id="3.30.40.10:FF:000919">
    <property type="entry name" value="Bccti6"/>
    <property type="match status" value="1"/>
</dbReference>
<dbReference type="SMART" id="SM00249">
    <property type="entry name" value="PHD"/>
    <property type="match status" value="1"/>
</dbReference>
<dbReference type="InterPro" id="IPR013083">
    <property type="entry name" value="Znf_RING/FYVE/PHD"/>
</dbReference>
<feature type="compositionally biased region" description="Basic and acidic residues" evidence="4">
    <location>
        <begin position="353"/>
        <end position="382"/>
    </location>
</feature>
<dbReference type="GO" id="GO:0061186">
    <property type="term" value="P:negative regulation of silent mating-type cassette heterochromatin formation"/>
    <property type="evidence" value="ECO:0007669"/>
    <property type="project" value="TreeGrafter"/>
</dbReference>
<dbReference type="GO" id="GO:0070210">
    <property type="term" value="C:Rpd3L-Expanded complex"/>
    <property type="evidence" value="ECO:0007669"/>
    <property type="project" value="TreeGrafter"/>
</dbReference>
<feature type="compositionally biased region" description="Basic and acidic residues" evidence="4">
    <location>
        <begin position="78"/>
        <end position="88"/>
    </location>
</feature>
<name>A0A420IKF4_9PEZI</name>
<feature type="compositionally biased region" description="Low complexity" evidence="4">
    <location>
        <begin position="310"/>
        <end position="321"/>
    </location>
</feature>
<keyword evidence="2" id="KW-0863">Zinc-finger</keyword>
<evidence type="ECO:0000313" key="6">
    <source>
        <dbReference type="EMBL" id="RKF75001.1"/>
    </source>
</evidence>
<dbReference type="InterPro" id="IPR019786">
    <property type="entry name" value="Zinc_finger_PHD-type_CS"/>
</dbReference>
<feature type="region of interest" description="Disordered" evidence="4">
    <location>
        <begin position="229"/>
        <end position="262"/>
    </location>
</feature>
<dbReference type="InterPro" id="IPR011011">
    <property type="entry name" value="Znf_FYVE_PHD"/>
</dbReference>
<protein>
    <submittedName>
        <fullName evidence="6">Putative fyve phd zinc finger</fullName>
    </submittedName>
</protein>
<sequence>MDMVRRSSRAYRASQIQSTFIHTSASTSRADRATRSRFKSDSPEKFIPSNSLPQESKKDCVIQAQDTASIQTRRKRGRTEDQRDKLSRTQDSQSYNLNKSDYAGEDDEAVRCICGLDDYPGPPKLEEECKSRAQESVQDPLIFVTDAAEHLAGFFLQCDVCKVWQHGGCVGIKNEGSSPEEYFCERCRKDLHKIFTASNGQRYSHYLPLNQSMAHLGSRSNLLSKEEIKSPKVIKSGRSSSLQSANAKRRSTMNSRDAAYDEEEQISKAIEASKDVRNFENNCLNSRRCKRSRSDSGDKPNISKRQRTKSTSLSPSPSYESNLALQRCESSESVHGGLTASKRTRSLGPKNVTEIDHIDEKGNFRSDALDKRNLKSDQRRVNDPGTTKEIQGSFKNPSNKNSNNNSNINGLSANTTPQNTLEPSIASQSTVIENLYPNQNSASVKKGGRPSNSRRGKSGKNQYTKDRDLQDRDDNSVQRSQSHDTSRTDDNVYISSNKVFTSDQKVGRYKGNLSKITLTDMKKRVAAILDFISRTQLEMADELISRTSGDSSWDLVSRMSETLPDSITSNEKNSQNGSTDIDGDATCPTKEFQDLSCRDMMDVLTKKLIMWQKEFLA</sequence>
<evidence type="ECO:0000259" key="5">
    <source>
        <dbReference type="SMART" id="SM00249"/>
    </source>
</evidence>
<feature type="compositionally biased region" description="Basic and acidic residues" evidence="4">
    <location>
        <begin position="29"/>
        <end position="44"/>
    </location>
</feature>
<dbReference type="PANTHER" id="PTHR47793:SF1">
    <property type="entry name" value="HISTONE DEACETYLASE COMPLEX SUBUNIT CTI6"/>
    <property type="match status" value="1"/>
</dbReference>
<evidence type="ECO:0000256" key="1">
    <source>
        <dbReference type="ARBA" id="ARBA00022723"/>
    </source>
</evidence>
<feature type="region of interest" description="Disordered" evidence="4">
    <location>
        <begin position="437"/>
        <end position="490"/>
    </location>
</feature>
<proteinExistence type="predicted"/>
<dbReference type="Gene3D" id="3.30.40.10">
    <property type="entry name" value="Zinc/RING finger domain, C3HC4 (zinc finger)"/>
    <property type="match status" value="1"/>
</dbReference>
<dbReference type="InterPro" id="IPR019787">
    <property type="entry name" value="Znf_PHD-finger"/>
</dbReference>
<evidence type="ECO:0000256" key="2">
    <source>
        <dbReference type="ARBA" id="ARBA00022771"/>
    </source>
</evidence>
<gene>
    <name evidence="6" type="ORF">GcM1_236046</name>
</gene>
<organism evidence="6 7">
    <name type="scientific">Golovinomyces cichoracearum</name>
    <dbReference type="NCBI Taxonomy" id="62708"/>
    <lineage>
        <taxon>Eukaryota</taxon>
        <taxon>Fungi</taxon>
        <taxon>Dikarya</taxon>
        <taxon>Ascomycota</taxon>
        <taxon>Pezizomycotina</taxon>
        <taxon>Leotiomycetes</taxon>
        <taxon>Erysiphales</taxon>
        <taxon>Erysiphaceae</taxon>
        <taxon>Golovinomyces</taxon>
    </lineage>
</organism>
<keyword evidence="3" id="KW-0862">Zinc</keyword>
<dbReference type="InterPro" id="IPR053051">
    <property type="entry name" value="HDAC_complex_subunit"/>
</dbReference>
<dbReference type="GO" id="GO:0061188">
    <property type="term" value="P:negative regulation of rDNA heterochromatin formation"/>
    <property type="evidence" value="ECO:0007669"/>
    <property type="project" value="TreeGrafter"/>
</dbReference>
<feature type="compositionally biased region" description="Basic and acidic residues" evidence="4">
    <location>
        <begin position="463"/>
        <end position="490"/>
    </location>
</feature>
<feature type="domain" description="Zinc finger PHD-type" evidence="5">
    <location>
        <begin position="111"/>
        <end position="188"/>
    </location>
</feature>
<comment type="caution">
    <text evidence="6">The sequence shown here is derived from an EMBL/GenBank/DDBJ whole genome shotgun (WGS) entry which is preliminary data.</text>
</comment>
<feature type="compositionally biased region" description="Basic residues" evidence="4">
    <location>
        <begin position="446"/>
        <end position="458"/>
    </location>
</feature>
<feature type="region of interest" description="Disordered" evidence="4">
    <location>
        <begin position="565"/>
        <end position="585"/>
    </location>
</feature>
<evidence type="ECO:0000256" key="4">
    <source>
        <dbReference type="SAM" id="MobiDB-lite"/>
    </source>
</evidence>
<dbReference type="SUPFAM" id="SSF57903">
    <property type="entry name" value="FYVE/PHD zinc finger"/>
    <property type="match status" value="1"/>
</dbReference>
<feature type="region of interest" description="Disordered" evidence="4">
    <location>
        <begin position="287"/>
        <end position="421"/>
    </location>
</feature>
<dbReference type="GO" id="GO:0033698">
    <property type="term" value="C:Rpd3L complex"/>
    <property type="evidence" value="ECO:0007669"/>
    <property type="project" value="TreeGrafter"/>
</dbReference>
<dbReference type="GO" id="GO:0008270">
    <property type="term" value="F:zinc ion binding"/>
    <property type="evidence" value="ECO:0007669"/>
    <property type="project" value="UniProtKB-KW"/>
</dbReference>
<feature type="compositionally biased region" description="Polar residues" evidence="4">
    <location>
        <begin position="89"/>
        <end position="99"/>
    </location>
</feature>
<dbReference type="PROSITE" id="PS01359">
    <property type="entry name" value="ZF_PHD_1"/>
    <property type="match status" value="1"/>
</dbReference>
<evidence type="ECO:0000256" key="3">
    <source>
        <dbReference type="ARBA" id="ARBA00022833"/>
    </source>
</evidence>
<feature type="region of interest" description="Disordered" evidence="4">
    <location>
        <begin position="22"/>
        <end position="100"/>
    </location>
</feature>
<dbReference type="EMBL" id="MCBS01023657">
    <property type="protein sequence ID" value="RKF75001.1"/>
    <property type="molecule type" value="Genomic_DNA"/>
</dbReference>